<dbReference type="KEGG" id="dvl:Dvul_1565"/>
<dbReference type="GO" id="GO:0004322">
    <property type="term" value="F:ferroxidase activity"/>
    <property type="evidence" value="ECO:0007669"/>
    <property type="project" value="TreeGrafter"/>
</dbReference>
<dbReference type="InterPro" id="IPR001519">
    <property type="entry name" value="Ferritin"/>
</dbReference>
<sequence>MLSQRMNDALNEQVKWELYSSYMYLSMSSYFLDKGLAGFANWMRIQAQEELFHAMRFFDFIGERGGRAVLHPVDAPPAEWKNPLDAFTHTLEHERLVTSRINDLVNVAIEEKDHATNIFLQWFVTEQVEEEDSVNDVLNKLRLINGEGQGMLMLDKDLATRVFTPPTTA</sequence>
<dbReference type="InterPro" id="IPR009040">
    <property type="entry name" value="Ferritin-like_diiron"/>
</dbReference>
<evidence type="ECO:0000313" key="9">
    <source>
        <dbReference type="EMBL" id="ABM28582.1"/>
    </source>
</evidence>
<comment type="similarity">
    <text evidence="1 7">Belongs to the ferritin family. Prokaryotic subfamily.</text>
</comment>
<protein>
    <recommendedName>
        <fullName evidence="7">Ferritin</fullName>
        <ecNumber evidence="7">1.16.3.2</ecNumber>
    </recommendedName>
</protein>
<dbReference type="Proteomes" id="UP000009173">
    <property type="component" value="Chromosome"/>
</dbReference>
<keyword evidence="4" id="KW-0560">Oxidoreductase</keyword>
<evidence type="ECO:0000313" key="10">
    <source>
        <dbReference type="Proteomes" id="UP000009173"/>
    </source>
</evidence>
<dbReference type="HOGENOM" id="CLU_065681_1_2_7"/>
<dbReference type="InterPro" id="IPR012347">
    <property type="entry name" value="Ferritin-like"/>
</dbReference>
<evidence type="ECO:0000256" key="7">
    <source>
        <dbReference type="RuleBase" id="RU361145"/>
    </source>
</evidence>
<keyword evidence="5 6" id="KW-0408">Iron</keyword>
<dbReference type="InterPro" id="IPR009078">
    <property type="entry name" value="Ferritin-like_SF"/>
</dbReference>
<feature type="binding site" evidence="6">
    <location>
        <position position="17"/>
    </location>
    <ligand>
        <name>Fe cation</name>
        <dbReference type="ChEBI" id="CHEBI:24875"/>
        <label>1</label>
    </ligand>
</feature>
<evidence type="ECO:0000259" key="8">
    <source>
        <dbReference type="PROSITE" id="PS50905"/>
    </source>
</evidence>
<dbReference type="EC" id="1.16.3.2" evidence="7"/>
<feature type="binding site" evidence="6">
    <location>
        <position position="53"/>
    </location>
    <ligand>
        <name>Fe cation</name>
        <dbReference type="ChEBI" id="CHEBI:24875"/>
        <label>1</label>
    </ligand>
</feature>
<dbReference type="FunFam" id="1.20.1260.10:FF:000001">
    <property type="entry name" value="Non-heme ferritin"/>
    <property type="match status" value="1"/>
</dbReference>
<dbReference type="GO" id="GO:0042802">
    <property type="term" value="F:identical protein binding"/>
    <property type="evidence" value="ECO:0007669"/>
    <property type="project" value="UniProtKB-ARBA"/>
</dbReference>
<dbReference type="SMR" id="A0A0H3A8F6"/>
<evidence type="ECO:0000256" key="6">
    <source>
        <dbReference type="PIRSR" id="PIRSR601519-1"/>
    </source>
</evidence>
<dbReference type="Gene3D" id="1.20.1260.10">
    <property type="match status" value="1"/>
</dbReference>
<feature type="domain" description="Ferritin-like diiron" evidence="8">
    <location>
        <begin position="1"/>
        <end position="145"/>
    </location>
</feature>
<dbReference type="GO" id="GO:0006826">
    <property type="term" value="P:iron ion transport"/>
    <property type="evidence" value="ECO:0007669"/>
    <property type="project" value="InterPro"/>
</dbReference>
<dbReference type="Pfam" id="PF00210">
    <property type="entry name" value="Ferritin"/>
    <property type="match status" value="1"/>
</dbReference>
<comment type="function">
    <text evidence="7">Iron-storage protein.</text>
</comment>
<dbReference type="AlphaFoldDB" id="A0A0H3A8F6"/>
<keyword evidence="7" id="KW-0963">Cytoplasm</keyword>
<dbReference type="InterPro" id="IPR008331">
    <property type="entry name" value="Ferritin_DPS_dom"/>
</dbReference>
<dbReference type="SUPFAM" id="SSF47240">
    <property type="entry name" value="Ferritin-like"/>
    <property type="match status" value="1"/>
</dbReference>
<dbReference type="GO" id="GO:0008198">
    <property type="term" value="F:ferrous iron binding"/>
    <property type="evidence" value="ECO:0007669"/>
    <property type="project" value="TreeGrafter"/>
</dbReference>
<dbReference type="EMBL" id="CP000527">
    <property type="protein sequence ID" value="ABM28582.1"/>
    <property type="molecule type" value="Genomic_DNA"/>
</dbReference>
<keyword evidence="2 7" id="KW-0409">Iron storage</keyword>
<name>A0A0H3A8F6_NITV4</name>
<organism evidence="9 10">
    <name type="scientific">Nitratidesulfovibrio vulgaris (strain DP4)</name>
    <name type="common">Desulfovibrio vulgaris</name>
    <dbReference type="NCBI Taxonomy" id="391774"/>
    <lineage>
        <taxon>Bacteria</taxon>
        <taxon>Pseudomonadati</taxon>
        <taxon>Thermodesulfobacteriota</taxon>
        <taxon>Desulfovibrionia</taxon>
        <taxon>Desulfovibrionales</taxon>
        <taxon>Desulfovibrionaceae</taxon>
        <taxon>Nitratidesulfovibrio</taxon>
    </lineage>
</organism>
<dbReference type="GO" id="GO:0005829">
    <property type="term" value="C:cytosol"/>
    <property type="evidence" value="ECO:0007669"/>
    <property type="project" value="TreeGrafter"/>
</dbReference>
<proteinExistence type="inferred from homology"/>
<dbReference type="GO" id="GO:0006879">
    <property type="term" value="P:intracellular iron ion homeostasis"/>
    <property type="evidence" value="ECO:0007669"/>
    <property type="project" value="UniProtKB-KW"/>
</dbReference>
<dbReference type="CDD" id="cd01055">
    <property type="entry name" value="Nonheme_Ferritin"/>
    <property type="match status" value="1"/>
</dbReference>
<feature type="binding site" evidence="6">
    <location>
        <position position="94"/>
    </location>
    <ligand>
        <name>Fe cation</name>
        <dbReference type="ChEBI" id="CHEBI:24875"/>
        <label>1</label>
    </ligand>
</feature>
<feature type="binding site" evidence="6">
    <location>
        <position position="127"/>
    </location>
    <ligand>
        <name>Fe cation</name>
        <dbReference type="ChEBI" id="CHEBI:24875"/>
        <label>1</label>
    </ligand>
</feature>
<evidence type="ECO:0000256" key="1">
    <source>
        <dbReference type="ARBA" id="ARBA00006950"/>
    </source>
</evidence>
<dbReference type="RefSeq" id="WP_010938859.1">
    <property type="nucleotide sequence ID" value="NC_008751.1"/>
</dbReference>
<evidence type="ECO:0000256" key="3">
    <source>
        <dbReference type="ARBA" id="ARBA00022723"/>
    </source>
</evidence>
<dbReference type="PANTHER" id="PTHR11431">
    <property type="entry name" value="FERRITIN"/>
    <property type="match status" value="1"/>
</dbReference>
<comment type="catalytic activity">
    <reaction evidence="7">
        <text>4 Fe(2+) + O2 + 6 H2O = 4 iron(III) oxide-hydroxide + 12 H(+)</text>
        <dbReference type="Rhea" id="RHEA:11972"/>
        <dbReference type="ChEBI" id="CHEBI:15377"/>
        <dbReference type="ChEBI" id="CHEBI:15378"/>
        <dbReference type="ChEBI" id="CHEBI:15379"/>
        <dbReference type="ChEBI" id="CHEBI:29033"/>
        <dbReference type="ChEBI" id="CHEBI:78619"/>
        <dbReference type="EC" id="1.16.3.2"/>
    </reaction>
</comment>
<dbReference type="InterPro" id="IPR041719">
    <property type="entry name" value="Ferritin_prok"/>
</dbReference>
<feature type="binding site" evidence="6">
    <location>
        <position position="50"/>
    </location>
    <ligand>
        <name>Fe cation</name>
        <dbReference type="ChEBI" id="CHEBI:24875"/>
        <label>1</label>
    </ligand>
</feature>
<evidence type="ECO:0000256" key="4">
    <source>
        <dbReference type="ARBA" id="ARBA00023002"/>
    </source>
</evidence>
<evidence type="ECO:0000256" key="5">
    <source>
        <dbReference type="ARBA" id="ARBA00023004"/>
    </source>
</evidence>
<dbReference type="GO" id="GO:0008199">
    <property type="term" value="F:ferric iron binding"/>
    <property type="evidence" value="ECO:0007669"/>
    <property type="project" value="InterPro"/>
</dbReference>
<accession>A0A0H3A8F6</accession>
<keyword evidence="3 6" id="KW-0479">Metal-binding</keyword>
<gene>
    <name evidence="9" type="ordered locus">Dvul_1565</name>
</gene>
<comment type="subcellular location">
    <subcellularLocation>
        <location evidence="7">Cytoplasm</location>
    </subcellularLocation>
</comment>
<dbReference type="PANTHER" id="PTHR11431:SF127">
    <property type="entry name" value="BACTERIAL NON-HEME FERRITIN"/>
    <property type="match status" value="1"/>
</dbReference>
<evidence type="ECO:0000256" key="2">
    <source>
        <dbReference type="ARBA" id="ARBA00022434"/>
    </source>
</evidence>
<reference evidence="10" key="1">
    <citation type="journal article" date="2009" name="Environ. Microbiol.">
        <title>Contribution of mobile genetic elements to Desulfovibrio vulgaris genome plasticity.</title>
        <authorList>
            <person name="Walker C.B."/>
            <person name="Stolyar S."/>
            <person name="Chivian D."/>
            <person name="Pinel N."/>
            <person name="Gabster J.A."/>
            <person name="Dehal P.S."/>
            <person name="He Z."/>
            <person name="Yang Z.K."/>
            <person name="Yen H.C."/>
            <person name="Zhou J."/>
            <person name="Wall J.D."/>
            <person name="Hazen T.C."/>
            <person name="Arkin A.P."/>
            <person name="Stahl D.A."/>
        </authorList>
    </citation>
    <scope>NUCLEOTIDE SEQUENCE [LARGE SCALE GENOMIC DNA]</scope>
    <source>
        <strain evidence="10">DP4</strain>
    </source>
</reference>
<dbReference type="PROSITE" id="PS50905">
    <property type="entry name" value="FERRITIN_LIKE"/>
    <property type="match status" value="1"/>
</dbReference>